<evidence type="ECO:0000313" key="9">
    <source>
        <dbReference type="EMBL" id="RZB83529.1"/>
    </source>
</evidence>
<dbReference type="EMBL" id="QZWG01000011">
    <property type="protein sequence ID" value="RZB83529.1"/>
    <property type="molecule type" value="Genomic_DNA"/>
</dbReference>
<gene>
    <name evidence="9" type="ORF">D0Y65_032184</name>
</gene>
<dbReference type="PANTHER" id="PTHR10639">
    <property type="entry name" value="CLATHRIN LIGHT CHAIN"/>
    <property type="match status" value="1"/>
</dbReference>
<reference evidence="9 10" key="1">
    <citation type="submission" date="2018-09" db="EMBL/GenBank/DDBJ databases">
        <title>A high-quality reference genome of wild soybean provides a powerful tool to mine soybean genomes.</title>
        <authorList>
            <person name="Xie M."/>
            <person name="Chung C.Y.L."/>
            <person name="Li M.-W."/>
            <person name="Wong F.-L."/>
            <person name="Chan T.-F."/>
            <person name="Lam H.-M."/>
        </authorList>
    </citation>
    <scope>NUCLEOTIDE SEQUENCE [LARGE SCALE GENOMIC DNA]</scope>
    <source>
        <strain evidence="10">cv. W05</strain>
        <tissue evidence="9">Hypocotyl of etiolated seedlings</tissue>
    </source>
</reference>
<dbReference type="AlphaFoldDB" id="A0A445IBV8"/>
<evidence type="ECO:0000313" key="10">
    <source>
        <dbReference type="Proteomes" id="UP000289340"/>
    </source>
</evidence>
<feature type="compositionally biased region" description="Polar residues" evidence="8">
    <location>
        <begin position="282"/>
        <end position="297"/>
    </location>
</feature>
<name>A0A445IBV8_GLYSO</name>
<proteinExistence type="inferred from homology"/>
<evidence type="ECO:0000256" key="5">
    <source>
        <dbReference type="ARBA" id="ARBA00023176"/>
    </source>
</evidence>
<feature type="compositionally biased region" description="Basic and acidic residues" evidence="8">
    <location>
        <begin position="253"/>
        <end position="281"/>
    </location>
</feature>
<dbReference type="GO" id="GO:0072583">
    <property type="term" value="P:clathrin-dependent endocytosis"/>
    <property type="evidence" value="ECO:0007669"/>
    <property type="project" value="TreeGrafter"/>
</dbReference>
<dbReference type="PANTHER" id="PTHR10639:SF33">
    <property type="entry name" value="CLATHRIN LIGHT CHAIN 1"/>
    <property type="match status" value="1"/>
</dbReference>
<dbReference type="GO" id="GO:0030132">
    <property type="term" value="C:clathrin coat of coated pit"/>
    <property type="evidence" value="ECO:0007669"/>
    <property type="project" value="InterPro"/>
</dbReference>
<feature type="compositionally biased region" description="Basic and acidic residues" evidence="8">
    <location>
        <begin position="35"/>
        <end position="45"/>
    </location>
</feature>
<comment type="function">
    <text evidence="1 7">Clathrin is the major protein of the polyhedral coat of coated pits and vesicles.</text>
</comment>
<dbReference type="GO" id="GO:0005198">
    <property type="term" value="F:structural molecule activity"/>
    <property type="evidence" value="ECO:0007669"/>
    <property type="project" value="InterPro"/>
</dbReference>
<comment type="caution">
    <text evidence="9">The sequence shown here is derived from an EMBL/GenBank/DDBJ whole genome shotgun (WGS) entry which is preliminary data.</text>
</comment>
<evidence type="ECO:0000256" key="2">
    <source>
        <dbReference type="ARBA" id="ARBA00004180"/>
    </source>
</evidence>
<dbReference type="GO" id="GO:0006886">
    <property type="term" value="P:intracellular protein transport"/>
    <property type="evidence" value="ECO:0007669"/>
    <property type="project" value="InterPro"/>
</dbReference>
<dbReference type="GO" id="GO:0030130">
    <property type="term" value="C:clathrin coat of trans-Golgi network vesicle"/>
    <property type="evidence" value="ECO:0007669"/>
    <property type="project" value="InterPro"/>
</dbReference>
<evidence type="ECO:0000256" key="6">
    <source>
        <dbReference type="ARBA" id="ARBA00023329"/>
    </source>
</evidence>
<feature type="region of interest" description="Disordered" evidence="8">
    <location>
        <begin position="1"/>
        <end position="113"/>
    </location>
</feature>
<evidence type="ECO:0000256" key="3">
    <source>
        <dbReference type="ARBA" id="ARBA00005263"/>
    </source>
</evidence>
<dbReference type="Proteomes" id="UP000289340">
    <property type="component" value="Chromosome 11"/>
</dbReference>
<dbReference type="GO" id="GO:0032050">
    <property type="term" value="F:clathrin heavy chain binding"/>
    <property type="evidence" value="ECO:0007669"/>
    <property type="project" value="TreeGrafter"/>
</dbReference>
<keyword evidence="6 7" id="KW-0968">Cytoplasmic vesicle</keyword>
<comment type="similarity">
    <text evidence="3 7">Belongs to the clathrin light chain family.</text>
</comment>
<protein>
    <recommendedName>
        <fullName evidence="7">Clathrin light chain</fullName>
    </recommendedName>
</protein>
<dbReference type="InterPro" id="IPR000996">
    <property type="entry name" value="Clathrin_L-chain"/>
</dbReference>
<evidence type="ECO:0000256" key="4">
    <source>
        <dbReference type="ARBA" id="ARBA00023136"/>
    </source>
</evidence>
<evidence type="ECO:0000256" key="7">
    <source>
        <dbReference type="RuleBase" id="RU363137"/>
    </source>
</evidence>
<evidence type="ECO:0000256" key="8">
    <source>
        <dbReference type="SAM" id="MobiDB-lite"/>
    </source>
</evidence>
<dbReference type="Pfam" id="PF01086">
    <property type="entry name" value="Clathrin_lg_ch"/>
    <property type="match status" value="1"/>
</dbReference>
<comment type="subcellular location">
    <subcellularLocation>
        <location evidence="2 7">Cytoplasmic vesicle membrane</location>
        <topology evidence="2 7">Peripheral membrane protein</topology>
        <orientation evidence="2 7">Cytoplasmic side</orientation>
    </subcellularLocation>
    <subcellularLocation>
        <location evidence="7">Membrane</location>
        <location evidence="7">Coated pit</location>
        <topology evidence="7">Peripheral membrane protein</topology>
        <orientation evidence="7">Cytoplasmic side</orientation>
    </subcellularLocation>
    <text evidence="7">Cytoplasmic face of coated pits and vesicles.</text>
</comment>
<accession>A0A445IBV8</accession>
<feature type="region of interest" description="Disordered" evidence="8">
    <location>
        <begin position="196"/>
        <end position="328"/>
    </location>
</feature>
<sequence length="328" mass="37256">MASFDSFEEQSHQSPTRGPFEDDNSYTDMGMGYESHQHYDYDDQHPQFNNVDPNNNNFSDNAHSPPVYGFGISTPNPDFVSPFEPAAADDTTFSSDGPMLPDPSQMQEEGRARREWRRLNAIHLEEKETREKEMRNQIIKEAEEYKEAFYEKRKVNCEKNKENNREREKIHLANQEKFHKEAHNHYWKAIAEIIPREVPNIEKRRGKKEGENKPSVHVIQGPKPGKPTDLARMRQMILKLKQNPPSHMMPPPPKEEKDAKEGKDGKDNKNAKEGKDDKDVKSSTPTATTGVVENKPSSPAKDVAANGEPQDPAIVEGEQVASSEPKAA</sequence>
<organism evidence="9 10">
    <name type="scientific">Glycine soja</name>
    <name type="common">Wild soybean</name>
    <dbReference type="NCBI Taxonomy" id="3848"/>
    <lineage>
        <taxon>Eukaryota</taxon>
        <taxon>Viridiplantae</taxon>
        <taxon>Streptophyta</taxon>
        <taxon>Embryophyta</taxon>
        <taxon>Tracheophyta</taxon>
        <taxon>Spermatophyta</taxon>
        <taxon>Magnoliopsida</taxon>
        <taxon>eudicotyledons</taxon>
        <taxon>Gunneridae</taxon>
        <taxon>Pentapetalae</taxon>
        <taxon>rosids</taxon>
        <taxon>fabids</taxon>
        <taxon>Fabales</taxon>
        <taxon>Fabaceae</taxon>
        <taxon>Papilionoideae</taxon>
        <taxon>50 kb inversion clade</taxon>
        <taxon>NPAAA clade</taxon>
        <taxon>indigoferoid/millettioid clade</taxon>
        <taxon>Phaseoleae</taxon>
        <taxon>Glycine</taxon>
        <taxon>Glycine subgen. Soja</taxon>
    </lineage>
</organism>
<evidence type="ECO:0000256" key="1">
    <source>
        <dbReference type="ARBA" id="ARBA00003913"/>
    </source>
</evidence>
<keyword evidence="5 7" id="KW-0168">Coated pit</keyword>
<feature type="compositionally biased region" description="Low complexity" evidence="8">
    <location>
        <begin position="48"/>
        <end position="61"/>
    </location>
</feature>
<feature type="compositionally biased region" description="Basic and acidic residues" evidence="8">
    <location>
        <begin position="199"/>
        <end position="214"/>
    </location>
</feature>
<keyword evidence="10" id="KW-1185">Reference proteome</keyword>
<dbReference type="SMR" id="A0A445IBV8"/>
<keyword evidence="4 7" id="KW-0472">Membrane</keyword>
<dbReference type="Gramene" id="XM_028331805.1">
    <property type="protein sequence ID" value="XP_028187606.1"/>
    <property type="gene ID" value="LOC114374191"/>
</dbReference>